<dbReference type="RefSeq" id="WP_084252223.1">
    <property type="nucleotide sequence ID" value="NZ_BDCR01000001.1"/>
</dbReference>
<evidence type="ECO:0000313" key="2">
    <source>
        <dbReference type="Proteomes" id="UP000076586"/>
    </source>
</evidence>
<dbReference type="OrthoDB" id="1098697at2"/>
<keyword evidence="2" id="KW-1185">Reference proteome</keyword>
<evidence type="ECO:0008006" key="3">
    <source>
        <dbReference type="Google" id="ProtNLM"/>
    </source>
</evidence>
<dbReference type="SUPFAM" id="SSF160925">
    <property type="entry name" value="PG1388-like"/>
    <property type="match status" value="1"/>
</dbReference>
<accession>A0A161LI16</accession>
<dbReference type="InterPro" id="IPR021670">
    <property type="entry name" value="DUF3256"/>
</dbReference>
<organism evidence="1 2">
    <name type="scientific">Paludibacter jiangxiensis</name>
    <dbReference type="NCBI Taxonomy" id="681398"/>
    <lineage>
        <taxon>Bacteria</taxon>
        <taxon>Pseudomonadati</taxon>
        <taxon>Bacteroidota</taxon>
        <taxon>Bacteroidia</taxon>
        <taxon>Bacteroidales</taxon>
        <taxon>Paludibacteraceae</taxon>
        <taxon>Paludibacter</taxon>
    </lineage>
</organism>
<reference evidence="2" key="2">
    <citation type="journal article" date="2017" name="Genome Announc.">
        <title>Draft genome sequence of Paludibacter jiangxiensis NM7(T), a propionate-producing fermentative bacterium.</title>
        <authorList>
            <person name="Qiu Y.-L."/>
            <person name="Tourlousse D.M."/>
            <person name="Matsuura N."/>
            <person name="Ohashi A."/>
            <person name="Sekiguchi Y."/>
        </authorList>
    </citation>
    <scope>NUCLEOTIDE SEQUENCE [LARGE SCALE GENOMIC DNA]</scope>
    <source>
        <strain evidence="2">NM7</strain>
    </source>
</reference>
<name>A0A161LI16_9BACT</name>
<sequence length="211" mass="24152">MHRQIILLIFSMISLFSVSGQISVEKLFQTMPADLLWLDQSQRTELFAYFKDKKVDSIQNSLNGYCKLIDYNEETKHLLLKTSQKGSMEMQVLGAESSPFIAVIFTTCAPACQSHINFYSLEWKPFTMDFPTLSASDFIARGLSEYDLSIANRLLTPLFISYTFTEPGKTITASCNARQFLADDDWKELKPLLKSEQLSIKFEDGVWKIKK</sequence>
<evidence type="ECO:0000313" key="1">
    <source>
        <dbReference type="EMBL" id="GAT61936.1"/>
    </source>
</evidence>
<proteinExistence type="predicted"/>
<dbReference type="Proteomes" id="UP000076586">
    <property type="component" value="Unassembled WGS sequence"/>
</dbReference>
<reference evidence="2" key="1">
    <citation type="submission" date="2016-04" db="EMBL/GenBank/DDBJ databases">
        <title>Draft genome sequence of Paludibacter jiangxiensis strain NM7.</title>
        <authorList>
            <person name="Qiu Y."/>
            <person name="Matsuura N."/>
            <person name="Ohashi A."/>
            <person name="Tourlousse M.D."/>
            <person name="Sekiguchi Y."/>
        </authorList>
    </citation>
    <scope>NUCLEOTIDE SEQUENCE [LARGE SCALE GENOMIC DNA]</scope>
    <source>
        <strain evidence="2">NM7</strain>
    </source>
</reference>
<dbReference type="AlphaFoldDB" id="A0A161LI16"/>
<dbReference type="EMBL" id="BDCR01000001">
    <property type="protein sequence ID" value="GAT61936.1"/>
    <property type="molecule type" value="Genomic_DNA"/>
</dbReference>
<comment type="caution">
    <text evidence="1">The sequence shown here is derived from an EMBL/GenBank/DDBJ whole genome shotgun (WGS) entry which is preliminary data.</text>
</comment>
<gene>
    <name evidence="1" type="ORF">PJIAN_1525</name>
</gene>
<dbReference type="STRING" id="681398.PJIAN_1525"/>
<protein>
    <recommendedName>
        <fullName evidence="3">DUF3256 family protein</fullName>
    </recommendedName>
</protein>
<dbReference type="Pfam" id="PF11644">
    <property type="entry name" value="DUF3256"/>
    <property type="match status" value="1"/>
</dbReference>